<evidence type="ECO:0000256" key="4">
    <source>
        <dbReference type="PROSITE-ProRule" id="PRU00169"/>
    </source>
</evidence>
<evidence type="ECO:0000313" key="8">
    <source>
        <dbReference type="Proteomes" id="UP000678895"/>
    </source>
</evidence>
<evidence type="ECO:0000259" key="5">
    <source>
        <dbReference type="PROSITE" id="PS01124"/>
    </source>
</evidence>
<dbReference type="GO" id="GO:0043565">
    <property type="term" value="F:sequence-specific DNA binding"/>
    <property type="evidence" value="ECO:0007669"/>
    <property type="project" value="InterPro"/>
</dbReference>
<evidence type="ECO:0000313" key="7">
    <source>
        <dbReference type="EMBL" id="GIO40650.1"/>
    </source>
</evidence>
<keyword evidence="4" id="KW-0597">Phosphoprotein</keyword>
<proteinExistence type="predicted"/>
<keyword evidence="2" id="KW-0238">DNA-binding</keyword>
<dbReference type="GO" id="GO:0003700">
    <property type="term" value="F:DNA-binding transcription factor activity"/>
    <property type="evidence" value="ECO:0007669"/>
    <property type="project" value="InterPro"/>
</dbReference>
<sequence>MIQALIVDDEPMHVEGLARHVQWESLGYAQPLTAMSGEAALAILRERRIDVLVTDVSMPGINGIELAARCKKANPGIQVLMVSGYDEFEFVQEAIEVGARGYVLKPIKVAEIEGKLAAFRASLEKMRRIEAETTELQAKVSGSLDVVKERFIHDLIEGAVESETVASWTRLLELPDLQEGVRLVLFSSDRLLVEGTDARSRVMRGAAFFKAVSVSLSDICSVIIAKLGPEEVLTVHINPASEDKARLEKQISFIQDVMLEQHGLSITVGISQTCPKWSDVPLAYRRMKFMMARARLLERGLVLYENQLDDNDFQNQRVSEEYIPEIIHMLGEAKQADKALEYASNVFALLETGQSLSYLQAFALGLLSELSRKPTRPEALNAEMNVSVMQQILDCSQASQVRQLALRYLAQYATASRNEQATQQHHLIQAICEYIYEHLHENVTVKQLAEMNHINASYLSVLFKKETGQTISDYIQEVRINRAKELLHNPTVRVYEVAEKVGFQTAAYFAYLFKKITGQTPQEYRNYH</sequence>
<dbReference type="PANTHER" id="PTHR43280:SF28">
    <property type="entry name" value="HTH-TYPE TRANSCRIPTIONAL ACTIVATOR RHAS"/>
    <property type="match status" value="1"/>
</dbReference>
<dbReference type="InterPro" id="IPR020449">
    <property type="entry name" value="Tscrpt_reg_AraC-type_HTH"/>
</dbReference>
<dbReference type="AlphaFoldDB" id="A0A919Y1D5"/>
<dbReference type="InterPro" id="IPR016024">
    <property type="entry name" value="ARM-type_fold"/>
</dbReference>
<dbReference type="Pfam" id="PF00072">
    <property type="entry name" value="Response_reg"/>
    <property type="match status" value="1"/>
</dbReference>
<dbReference type="PANTHER" id="PTHR43280">
    <property type="entry name" value="ARAC-FAMILY TRANSCRIPTIONAL REGULATOR"/>
    <property type="match status" value="1"/>
</dbReference>
<feature type="domain" description="Response regulatory" evidence="6">
    <location>
        <begin position="3"/>
        <end position="120"/>
    </location>
</feature>
<dbReference type="Pfam" id="PF12833">
    <property type="entry name" value="HTH_18"/>
    <property type="match status" value="1"/>
</dbReference>
<dbReference type="InterPro" id="IPR018062">
    <property type="entry name" value="HTH_AraC-typ_CS"/>
</dbReference>
<dbReference type="SMART" id="SM00342">
    <property type="entry name" value="HTH_ARAC"/>
    <property type="match status" value="1"/>
</dbReference>
<dbReference type="SUPFAM" id="SSF52172">
    <property type="entry name" value="CheY-like"/>
    <property type="match status" value="1"/>
</dbReference>
<evidence type="ECO:0000256" key="1">
    <source>
        <dbReference type="ARBA" id="ARBA00023015"/>
    </source>
</evidence>
<feature type="domain" description="HTH araC/xylS-type" evidence="5">
    <location>
        <begin position="429"/>
        <end position="527"/>
    </location>
</feature>
<dbReference type="InterPro" id="IPR001789">
    <property type="entry name" value="Sig_transdc_resp-reg_receiver"/>
</dbReference>
<dbReference type="InterPro" id="IPR011006">
    <property type="entry name" value="CheY-like_superfamily"/>
</dbReference>
<dbReference type="CDD" id="cd17536">
    <property type="entry name" value="REC_YesN-like"/>
    <property type="match status" value="1"/>
</dbReference>
<evidence type="ECO:0000256" key="2">
    <source>
        <dbReference type="ARBA" id="ARBA00023125"/>
    </source>
</evidence>
<dbReference type="GO" id="GO:0000160">
    <property type="term" value="P:phosphorelay signal transduction system"/>
    <property type="evidence" value="ECO:0007669"/>
    <property type="project" value="InterPro"/>
</dbReference>
<dbReference type="PRINTS" id="PR00032">
    <property type="entry name" value="HTHARAC"/>
</dbReference>
<gene>
    <name evidence="7" type="ORF">J41TS4_04080</name>
</gene>
<dbReference type="InterPro" id="IPR018060">
    <property type="entry name" value="HTH_AraC"/>
</dbReference>
<keyword evidence="8" id="KW-1185">Reference proteome</keyword>
<keyword evidence="1" id="KW-0805">Transcription regulation</keyword>
<dbReference type="Gene3D" id="3.40.50.2300">
    <property type="match status" value="1"/>
</dbReference>
<comment type="caution">
    <text evidence="7">The sequence shown here is derived from an EMBL/GenBank/DDBJ whole genome shotgun (WGS) entry which is preliminary data.</text>
</comment>
<dbReference type="PROSITE" id="PS01124">
    <property type="entry name" value="HTH_ARAC_FAMILY_2"/>
    <property type="match status" value="1"/>
</dbReference>
<accession>A0A919Y1D5</accession>
<dbReference type="SUPFAM" id="SSF48371">
    <property type="entry name" value="ARM repeat"/>
    <property type="match status" value="1"/>
</dbReference>
<keyword evidence="3" id="KW-0804">Transcription</keyword>
<protein>
    <submittedName>
        <fullName evidence="7">AraC family transcriptional regulator</fullName>
    </submittedName>
</protein>
<evidence type="ECO:0000256" key="3">
    <source>
        <dbReference type="ARBA" id="ARBA00023163"/>
    </source>
</evidence>
<dbReference type="PROSITE" id="PS00041">
    <property type="entry name" value="HTH_ARAC_FAMILY_1"/>
    <property type="match status" value="1"/>
</dbReference>
<name>A0A919Y1D5_9BACL</name>
<organism evidence="7 8">
    <name type="scientific">Paenibacillus apis</name>
    <dbReference type="NCBI Taxonomy" id="1792174"/>
    <lineage>
        <taxon>Bacteria</taxon>
        <taxon>Bacillati</taxon>
        <taxon>Bacillota</taxon>
        <taxon>Bacilli</taxon>
        <taxon>Bacillales</taxon>
        <taxon>Paenibacillaceae</taxon>
        <taxon>Paenibacillus</taxon>
    </lineage>
</organism>
<evidence type="ECO:0000259" key="6">
    <source>
        <dbReference type="PROSITE" id="PS50110"/>
    </source>
</evidence>
<dbReference type="SMART" id="SM00448">
    <property type="entry name" value="REC"/>
    <property type="match status" value="1"/>
</dbReference>
<feature type="modified residue" description="4-aspartylphosphate" evidence="4">
    <location>
        <position position="55"/>
    </location>
</feature>
<dbReference type="SUPFAM" id="SSF46689">
    <property type="entry name" value="Homeodomain-like"/>
    <property type="match status" value="2"/>
</dbReference>
<dbReference type="EMBL" id="BORS01000001">
    <property type="protein sequence ID" value="GIO40650.1"/>
    <property type="molecule type" value="Genomic_DNA"/>
</dbReference>
<reference evidence="7" key="1">
    <citation type="submission" date="2021-03" db="EMBL/GenBank/DDBJ databases">
        <title>Antimicrobial resistance genes in bacteria isolated from Japanese honey, and their potential for conferring macrolide and lincosamide resistance in the American foulbrood pathogen Paenibacillus larvae.</title>
        <authorList>
            <person name="Okamoto M."/>
            <person name="Kumagai M."/>
            <person name="Kanamori H."/>
            <person name="Takamatsu D."/>
        </authorList>
    </citation>
    <scope>NUCLEOTIDE SEQUENCE</scope>
    <source>
        <strain evidence="7">J41TS4</strain>
    </source>
</reference>
<dbReference type="Proteomes" id="UP000678895">
    <property type="component" value="Unassembled WGS sequence"/>
</dbReference>
<dbReference type="PROSITE" id="PS50110">
    <property type="entry name" value="RESPONSE_REGULATORY"/>
    <property type="match status" value="1"/>
</dbReference>
<dbReference type="Gene3D" id="1.10.10.60">
    <property type="entry name" value="Homeodomain-like"/>
    <property type="match status" value="2"/>
</dbReference>
<dbReference type="InterPro" id="IPR009057">
    <property type="entry name" value="Homeodomain-like_sf"/>
</dbReference>
<dbReference type="RefSeq" id="WP_301624477.1">
    <property type="nucleotide sequence ID" value="NZ_BORS01000001.1"/>
</dbReference>